<dbReference type="Pfam" id="PF04183">
    <property type="entry name" value="IucA_IucC"/>
    <property type="match status" value="1"/>
</dbReference>
<evidence type="ECO:0000259" key="4">
    <source>
        <dbReference type="Pfam" id="PF06276"/>
    </source>
</evidence>
<evidence type="ECO:0000256" key="1">
    <source>
        <dbReference type="ARBA" id="ARBA00004924"/>
    </source>
</evidence>
<evidence type="ECO:0000313" key="5">
    <source>
        <dbReference type="EMBL" id="MBO1268815.1"/>
    </source>
</evidence>
<dbReference type="RefSeq" id="WP_207616605.1">
    <property type="nucleotide sequence ID" value="NZ_JAFNLL010000029.1"/>
</dbReference>
<dbReference type="InterPro" id="IPR007310">
    <property type="entry name" value="Aerobactin_biosyn_IucA/IucC_N"/>
</dbReference>
<reference evidence="5" key="1">
    <citation type="submission" date="2021-03" db="EMBL/GenBank/DDBJ databases">
        <title>A new species, PO-11, isolated from a karst cave deposit.</title>
        <authorList>
            <person name="Zhaoxiaoyong W."/>
        </authorList>
    </citation>
    <scope>NUCLEOTIDE SEQUENCE</scope>
    <source>
        <strain evidence="5">PO-11</strain>
    </source>
</reference>
<dbReference type="EMBL" id="JAFNLL010000029">
    <property type="protein sequence ID" value="MBO1268815.1"/>
    <property type="molecule type" value="Genomic_DNA"/>
</dbReference>
<proteinExistence type="inferred from homology"/>
<dbReference type="GO" id="GO:0016881">
    <property type="term" value="F:acid-amino acid ligase activity"/>
    <property type="evidence" value="ECO:0007669"/>
    <property type="project" value="UniProtKB-ARBA"/>
</dbReference>
<dbReference type="InterPro" id="IPR037455">
    <property type="entry name" value="LucA/IucC-like"/>
</dbReference>
<evidence type="ECO:0008006" key="7">
    <source>
        <dbReference type="Google" id="ProtNLM"/>
    </source>
</evidence>
<dbReference type="GO" id="GO:0019290">
    <property type="term" value="P:siderophore biosynthetic process"/>
    <property type="evidence" value="ECO:0007669"/>
    <property type="project" value="InterPro"/>
</dbReference>
<evidence type="ECO:0000259" key="3">
    <source>
        <dbReference type="Pfam" id="PF04183"/>
    </source>
</evidence>
<evidence type="ECO:0000256" key="2">
    <source>
        <dbReference type="ARBA" id="ARBA00007832"/>
    </source>
</evidence>
<dbReference type="PANTHER" id="PTHR34384">
    <property type="entry name" value="L-2,3-DIAMINOPROPANOATE--CITRATE LIGASE"/>
    <property type="match status" value="1"/>
</dbReference>
<dbReference type="AlphaFoldDB" id="A0A939KPJ4"/>
<gene>
    <name evidence="5" type="ORF">J1902_12685</name>
</gene>
<organism evidence="5 6">
    <name type="scientific">Arthrobacter cavernae</name>
    <dbReference type="NCBI Taxonomy" id="2817681"/>
    <lineage>
        <taxon>Bacteria</taxon>
        <taxon>Bacillati</taxon>
        <taxon>Actinomycetota</taxon>
        <taxon>Actinomycetes</taxon>
        <taxon>Micrococcales</taxon>
        <taxon>Micrococcaceae</taxon>
        <taxon>Arthrobacter</taxon>
    </lineage>
</organism>
<comment type="caution">
    <text evidence="5">The sequence shown here is derived from an EMBL/GenBank/DDBJ whole genome shotgun (WGS) entry which is preliminary data.</text>
</comment>
<comment type="pathway">
    <text evidence="1">Siderophore biosynthesis.</text>
</comment>
<evidence type="ECO:0000313" key="6">
    <source>
        <dbReference type="Proteomes" id="UP000664164"/>
    </source>
</evidence>
<feature type="domain" description="Aerobactin siderophore biosynthesis IucA/IucC-like C-terminal" evidence="4">
    <location>
        <begin position="410"/>
        <end position="571"/>
    </location>
</feature>
<keyword evidence="6" id="KW-1185">Reference proteome</keyword>
<name>A0A939KPJ4_9MICC</name>
<dbReference type="InterPro" id="IPR022770">
    <property type="entry name" value="IucA/IucC-like_C"/>
</dbReference>
<feature type="domain" description="Aerobactin siderophore biosynthesis IucA/IucC N-terminal" evidence="3">
    <location>
        <begin position="143"/>
        <end position="381"/>
    </location>
</feature>
<dbReference type="PANTHER" id="PTHR34384:SF5">
    <property type="entry name" value="L-2,3-DIAMINOPROPANOATE--CITRATE LIGASE"/>
    <property type="match status" value="1"/>
</dbReference>
<dbReference type="Proteomes" id="UP000664164">
    <property type="component" value="Unassembled WGS sequence"/>
</dbReference>
<comment type="similarity">
    <text evidence="2">Belongs to the IucA/IucC family.</text>
</comment>
<protein>
    <recommendedName>
        <fullName evidence="7">Siderophore synthetase component</fullName>
    </recommendedName>
</protein>
<dbReference type="Pfam" id="PF06276">
    <property type="entry name" value="FhuF"/>
    <property type="match status" value="1"/>
</dbReference>
<dbReference type="Gene3D" id="1.10.510.40">
    <property type="match status" value="1"/>
</dbReference>
<sequence length="591" mass="64073">MSTAVFSPFRVHTDAELASAHTLLGCLVREVAGPDGQMILNDGYLEIHLAHISVHLRARTARVSTVAMHRFEGPVELFSDGTWAVIGLEELAALTTDELTARTGVPNPEFSGQVRASRDSLADILQWRPLEPARDAGPSAAEFLDSEQALIEGHPRHPSPKWRSGDLAQWRRFSPETRTAFRLRWLAVPDSFVLEHAEEGSFDEHAMTQELLAGNAVPAGHRAVPVHPWQFELLSADPETGPVIAQALAEGVIVDLGEIGLPFHPTASVRTLYQPETDVFLKTSLNVRLTNCLRKNAAYELSGAVALTGLLADTLDVVRAASPGFDLLLEPAARSVQLPGHLGTDEQRLAVLEGFGTIVRSGLRSAAGGSSRVHLLGSLVASPDPAGTPTRLADLAPDGSCTARSDWARDWWERYVGLLVPSVLRLWGGHGIVLEPHLQNVLAVLGPDGLPRTVLARDLEGTKLIESRHVDTLAALPEEVARGAAYDEERGWNRIAYCLFVNNLAEVAGALADLVLEDPGFEDALWARLGDVIERVSEELGRPARLRALLAGVPLPAKTNMLIRWQRAADRHAGYVPFPNPFGTALPEEAR</sequence>
<accession>A0A939KPJ4</accession>